<accession>A0ABV9G062</accession>
<dbReference type="InterPro" id="IPR050416">
    <property type="entry name" value="FAD-linked_Oxidoreductase"/>
</dbReference>
<reference evidence="9" key="1">
    <citation type="journal article" date="2019" name="Int. J. Syst. Evol. Microbiol.">
        <title>The Global Catalogue of Microorganisms (GCM) 10K type strain sequencing project: providing services to taxonomists for standard genome sequencing and annotation.</title>
        <authorList>
            <consortium name="The Broad Institute Genomics Platform"/>
            <consortium name="The Broad Institute Genome Sequencing Center for Infectious Disease"/>
            <person name="Wu L."/>
            <person name="Ma J."/>
        </authorList>
    </citation>
    <scope>NUCLEOTIDE SEQUENCE [LARGE SCALE GENOMIC DNA]</scope>
    <source>
        <strain evidence="9">CGMCC 4.7139</strain>
    </source>
</reference>
<organism evidence="8 9">
    <name type="scientific">Streptomyces maoxianensis</name>
    <dbReference type="NCBI Taxonomy" id="1459942"/>
    <lineage>
        <taxon>Bacteria</taxon>
        <taxon>Bacillati</taxon>
        <taxon>Actinomycetota</taxon>
        <taxon>Actinomycetes</taxon>
        <taxon>Kitasatosporales</taxon>
        <taxon>Streptomycetaceae</taxon>
        <taxon>Streptomyces</taxon>
    </lineage>
</organism>
<evidence type="ECO:0000313" key="8">
    <source>
        <dbReference type="EMBL" id="MFC4607292.1"/>
    </source>
</evidence>
<keyword evidence="5" id="KW-0560">Oxidoreductase</keyword>
<name>A0ABV9G062_9ACTN</name>
<dbReference type="Pfam" id="PF08031">
    <property type="entry name" value="BBE"/>
    <property type="match status" value="1"/>
</dbReference>
<gene>
    <name evidence="8" type="ORF">ACFO9E_05585</name>
</gene>
<dbReference type="Gene3D" id="3.30.465.10">
    <property type="match status" value="1"/>
</dbReference>
<dbReference type="Gene3D" id="3.40.462.20">
    <property type="match status" value="1"/>
</dbReference>
<dbReference type="Pfam" id="PF01565">
    <property type="entry name" value="FAD_binding_4"/>
    <property type="match status" value="1"/>
</dbReference>
<dbReference type="SUPFAM" id="SSF56176">
    <property type="entry name" value="FAD-binding/transporter-associated domain-like"/>
    <property type="match status" value="1"/>
</dbReference>
<dbReference type="InterPro" id="IPR016169">
    <property type="entry name" value="FAD-bd_PCMH_sub2"/>
</dbReference>
<dbReference type="PROSITE" id="PS00862">
    <property type="entry name" value="OX2_COVAL_FAD"/>
    <property type="match status" value="1"/>
</dbReference>
<dbReference type="InterPro" id="IPR036318">
    <property type="entry name" value="FAD-bd_PCMH-like_sf"/>
</dbReference>
<dbReference type="InterPro" id="IPR006093">
    <property type="entry name" value="Oxy_OxRdtase_FAD_BS"/>
</dbReference>
<comment type="caution">
    <text evidence="8">The sequence shown here is derived from an EMBL/GenBank/DDBJ whole genome shotgun (WGS) entry which is preliminary data.</text>
</comment>
<feature type="domain" description="FAD-binding PCMH-type" evidence="7">
    <location>
        <begin position="64"/>
        <end position="235"/>
    </location>
</feature>
<dbReference type="EMBL" id="JBHSFE010000006">
    <property type="protein sequence ID" value="MFC4607292.1"/>
    <property type="molecule type" value="Genomic_DNA"/>
</dbReference>
<sequence>MNETYPRGADTASSGPTSGERHGKPGDPGLPRPVLDRFASRLHGRLILPQDPDYEPSRALWNGLINRRPALVARCRDDDDVVASVNFARDNGLPLAVRGGGHGVAGHAVCDSGLVVDLSEMTDTDVDPEGSTAHAQGGCTLGDLDRATQRYGLAAPVGVVSATGIAGLTLSGGMGWLRRKYGLSCDNLVSARLVTADGNLLTASGSENQDLFWAIRGGGGNFGVVTSFDYRLHPVGPRVFLCNVYYPLERAGEVLRACERYVAEVPEEAAPLAVLGRIPRAEAFPAAVHGEPFVALLAVSLGTGEAAAEEGERTLRPLREVTEPLCDLSEVTAYTEAQRFLDEDYPNGRLYYWKSVNAPELSDKLIERLAEHAAAAPSPDSTIDVWYQGGAMARVGEEETAFANRGVPYLFGLEGNWDRETDSERNVAWVRDTFADLRHFSTGGVYLNFPGFLEEGEQLLREGYGGNYEPLSAVKAKYDPGNLFRFNANIQPTS</sequence>
<feature type="region of interest" description="Disordered" evidence="6">
    <location>
        <begin position="1"/>
        <end position="33"/>
    </location>
</feature>
<evidence type="ECO:0000256" key="3">
    <source>
        <dbReference type="ARBA" id="ARBA00022630"/>
    </source>
</evidence>
<keyword evidence="3" id="KW-0285">Flavoprotein</keyword>
<comment type="similarity">
    <text evidence="2">Belongs to the oxygen-dependent FAD-linked oxidoreductase family.</text>
</comment>
<comment type="cofactor">
    <cofactor evidence="1">
        <name>FAD</name>
        <dbReference type="ChEBI" id="CHEBI:57692"/>
    </cofactor>
</comment>
<dbReference type="PANTHER" id="PTHR42973:SF39">
    <property type="entry name" value="FAD-BINDING PCMH-TYPE DOMAIN-CONTAINING PROTEIN"/>
    <property type="match status" value="1"/>
</dbReference>
<proteinExistence type="inferred from homology"/>
<dbReference type="PANTHER" id="PTHR42973">
    <property type="entry name" value="BINDING OXIDOREDUCTASE, PUTATIVE (AFU_ORTHOLOGUE AFUA_1G17690)-RELATED"/>
    <property type="match status" value="1"/>
</dbReference>
<dbReference type="Proteomes" id="UP001595993">
    <property type="component" value="Unassembled WGS sequence"/>
</dbReference>
<dbReference type="InterPro" id="IPR012951">
    <property type="entry name" value="BBE"/>
</dbReference>
<dbReference type="PROSITE" id="PS51387">
    <property type="entry name" value="FAD_PCMH"/>
    <property type="match status" value="1"/>
</dbReference>
<evidence type="ECO:0000259" key="7">
    <source>
        <dbReference type="PROSITE" id="PS51387"/>
    </source>
</evidence>
<evidence type="ECO:0000256" key="2">
    <source>
        <dbReference type="ARBA" id="ARBA00005466"/>
    </source>
</evidence>
<dbReference type="InterPro" id="IPR016167">
    <property type="entry name" value="FAD-bd_PCMH_sub1"/>
</dbReference>
<dbReference type="InterPro" id="IPR006094">
    <property type="entry name" value="Oxid_FAD_bind_N"/>
</dbReference>
<dbReference type="Gene3D" id="3.30.43.10">
    <property type="entry name" value="Uridine Diphospho-n-acetylenolpyruvylglucosamine Reductase, domain 2"/>
    <property type="match status" value="1"/>
</dbReference>
<keyword evidence="9" id="KW-1185">Reference proteome</keyword>
<keyword evidence="4" id="KW-0274">FAD</keyword>
<evidence type="ECO:0000256" key="6">
    <source>
        <dbReference type="SAM" id="MobiDB-lite"/>
    </source>
</evidence>
<protein>
    <submittedName>
        <fullName evidence="8">FAD-binding oxidoreductase</fullName>
    </submittedName>
</protein>
<evidence type="ECO:0000313" key="9">
    <source>
        <dbReference type="Proteomes" id="UP001595993"/>
    </source>
</evidence>
<evidence type="ECO:0000256" key="1">
    <source>
        <dbReference type="ARBA" id="ARBA00001974"/>
    </source>
</evidence>
<evidence type="ECO:0000256" key="5">
    <source>
        <dbReference type="ARBA" id="ARBA00023002"/>
    </source>
</evidence>
<dbReference type="RefSeq" id="WP_381192184.1">
    <property type="nucleotide sequence ID" value="NZ_JBHSFE010000006.1"/>
</dbReference>
<evidence type="ECO:0000256" key="4">
    <source>
        <dbReference type="ARBA" id="ARBA00022827"/>
    </source>
</evidence>
<dbReference type="InterPro" id="IPR016166">
    <property type="entry name" value="FAD-bd_PCMH"/>
</dbReference>